<comment type="caution">
    <text evidence="3">The sequence shown here is derived from an EMBL/GenBank/DDBJ whole genome shotgun (WGS) entry which is preliminary data.</text>
</comment>
<dbReference type="PANTHER" id="PTHR32166:SF63">
    <property type="entry name" value="HAT TRANSPOSON SUPERFAMILY PROTEIN"/>
    <property type="match status" value="1"/>
</dbReference>
<evidence type="ECO:0000256" key="1">
    <source>
        <dbReference type="SAM" id="MobiDB-lite"/>
    </source>
</evidence>
<reference evidence="3 4" key="1">
    <citation type="submission" date="2024-11" db="EMBL/GenBank/DDBJ databases">
        <title>A near-complete genome assembly of Cinchona calisaya.</title>
        <authorList>
            <person name="Lian D.C."/>
            <person name="Zhao X.W."/>
            <person name="Wei L."/>
        </authorList>
    </citation>
    <scope>NUCLEOTIDE SEQUENCE [LARGE SCALE GENOMIC DNA]</scope>
    <source>
        <tissue evidence="3">Nenye</tissue>
    </source>
</reference>
<organism evidence="3 4">
    <name type="scientific">Cinchona calisaya</name>
    <dbReference type="NCBI Taxonomy" id="153742"/>
    <lineage>
        <taxon>Eukaryota</taxon>
        <taxon>Viridiplantae</taxon>
        <taxon>Streptophyta</taxon>
        <taxon>Embryophyta</taxon>
        <taxon>Tracheophyta</taxon>
        <taxon>Spermatophyta</taxon>
        <taxon>Magnoliopsida</taxon>
        <taxon>eudicotyledons</taxon>
        <taxon>Gunneridae</taxon>
        <taxon>Pentapetalae</taxon>
        <taxon>asterids</taxon>
        <taxon>lamiids</taxon>
        <taxon>Gentianales</taxon>
        <taxon>Rubiaceae</taxon>
        <taxon>Cinchonoideae</taxon>
        <taxon>Cinchoneae</taxon>
        <taxon>Cinchona</taxon>
    </lineage>
</organism>
<name>A0ABD2YIF9_9GENT</name>
<gene>
    <name evidence="3" type="ORF">ACH5RR_031883</name>
</gene>
<dbReference type="EMBL" id="JBJUIK010000013">
    <property type="protein sequence ID" value="KAL3506501.1"/>
    <property type="molecule type" value="Genomic_DNA"/>
</dbReference>
<dbReference type="SUPFAM" id="SSF53098">
    <property type="entry name" value="Ribonuclease H-like"/>
    <property type="match status" value="1"/>
</dbReference>
<sequence>MASNDLSIKVQDHGSVDDQKKMRVKCNHCGKIVSGFSRLKYHLGGVRGDVVPCLEVPLNVKDAFHNELIEKKRRNLSREVGELRCPNLPLGRNLLPPTNSTEPCESGLTQTSGLRGQKRSKIGAPSEDHGVVSATFTKTPLGSESIVTAQSSSPIEFQKQVGRFFYETGTDFIAATCPSFQRMINANFGSKETAYPIPSSEDLKGWILQESMAEMQQYVSEIRSSWASTGCSILLDGWEDLTGRKLLNVLVACPKGTVYIRSEDISKFDQEVDGMLVFFDVVLKDVGIQNIVQIVTYSTSAWMETVGKQLTEKYKTLFWSVSAPHCLELMLEEIATMKVVKDTMDKAKIITRFVHSYASVLKLLRDQTFVHGLVRSSKFKLTVPFLTLENMVFEQENLQKTFLSSAWKNLKLASSMEGKRVAELVADCSFWTGAEMVLKATIPLVRVIDLITRNNEPQLGYIYETMDQAKETIKEEFKNKKSKYMPFWKAIDKIWNRYLHSPLHAAGYFFNPKLFYSSDFYSDSEVASGLLCCTVRLAEGPGFHDVVSTQIEEYRTAKGAFGIGSADLQSSAESWWLNYGSGRPQLQRLAIRILSQTCSGATKFNLKRDLVEKFLTKGENTKQPWLAALVFVHYNLQLQNFNLGIAAEFSSYDIDPMDDLVVDNANAILSERDKESGELTWKDLAVGYTTKAREEGNPGNSNLHLKQKP</sequence>
<protein>
    <recommendedName>
        <fullName evidence="2">DUF659 domain-containing protein</fullName>
    </recommendedName>
</protein>
<feature type="compositionally biased region" description="Polar residues" evidence="1">
    <location>
        <begin position="98"/>
        <end position="114"/>
    </location>
</feature>
<evidence type="ECO:0000313" key="4">
    <source>
        <dbReference type="Proteomes" id="UP001630127"/>
    </source>
</evidence>
<dbReference type="AlphaFoldDB" id="A0ABD2YIF9"/>
<evidence type="ECO:0000259" key="2">
    <source>
        <dbReference type="Pfam" id="PF04937"/>
    </source>
</evidence>
<dbReference type="InterPro" id="IPR012337">
    <property type="entry name" value="RNaseH-like_sf"/>
</dbReference>
<keyword evidence="4" id="KW-1185">Reference proteome</keyword>
<feature type="domain" description="DUF659" evidence="2">
    <location>
        <begin position="198"/>
        <end position="350"/>
    </location>
</feature>
<proteinExistence type="predicted"/>
<accession>A0ABD2YIF9</accession>
<dbReference type="Proteomes" id="UP001630127">
    <property type="component" value="Unassembled WGS sequence"/>
</dbReference>
<dbReference type="InterPro" id="IPR007021">
    <property type="entry name" value="DUF659"/>
</dbReference>
<dbReference type="Pfam" id="PF04937">
    <property type="entry name" value="DUF659"/>
    <property type="match status" value="1"/>
</dbReference>
<feature type="region of interest" description="Disordered" evidence="1">
    <location>
        <begin position="91"/>
        <end position="127"/>
    </location>
</feature>
<evidence type="ECO:0000313" key="3">
    <source>
        <dbReference type="EMBL" id="KAL3506501.1"/>
    </source>
</evidence>
<dbReference type="PANTHER" id="PTHR32166">
    <property type="entry name" value="OSJNBA0013A04.12 PROTEIN"/>
    <property type="match status" value="1"/>
</dbReference>